<evidence type="ECO:0000256" key="1">
    <source>
        <dbReference type="SAM" id="SignalP"/>
    </source>
</evidence>
<evidence type="ECO:0000313" key="2">
    <source>
        <dbReference type="EMBL" id="EFP06636.1"/>
    </source>
</evidence>
<dbReference type="OrthoDB" id="5868823at2759"/>
<accession>E3MQ01</accession>
<feature type="signal peptide" evidence="1">
    <location>
        <begin position="1"/>
        <end position="17"/>
    </location>
</feature>
<keyword evidence="1" id="KW-0732">Signal</keyword>
<reference evidence="2" key="1">
    <citation type="submission" date="2007-07" db="EMBL/GenBank/DDBJ databases">
        <title>PCAP assembly of the Caenorhabditis remanei genome.</title>
        <authorList>
            <consortium name="The Caenorhabditis remanei Sequencing Consortium"/>
            <person name="Wilson R.K."/>
        </authorList>
    </citation>
    <scope>NUCLEOTIDE SEQUENCE [LARGE SCALE GENOMIC DNA]</scope>
    <source>
        <strain evidence="2">PB4641</strain>
    </source>
</reference>
<organism evidence="3">
    <name type="scientific">Caenorhabditis remanei</name>
    <name type="common">Caenorhabditis vulgaris</name>
    <dbReference type="NCBI Taxonomy" id="31234"/>
    <lineage>
        <taxon>Eukaryota</taxon>
        <taxon>Metazoa</taxon>
        <taxon>Ecdysozoa</taxon>
        <taxon>Nematoda</taxon>
        <taxon>Chromadorea</taxon>
        <taxon>Rhabditida</taxon>
        <taxon>Rhabditina</taxon>
        <taxon>Rhabditomorpha</taxon>
        <taxon>Rhabditoidea</taxon>
        <taxon>Rhabditidae</taxon>
        <taxon>Peloderinae</taxon>
        <taxon>Caenorhabditis</taxon>
    </lineage>
</organism>
<dbReference type="InParanoid" id="E3MQ01"/>
<keyword evidence="3" id="KW-1185">Reference proteome</keyword>
<gene>
    <name evidence="2" type="ORF">CRE_12050</name>
</gene>
<feature type="chain" id="PRO_5003177423" evidence="1">
    <location>
        <begin position="18"/>
        <end position="143"/>
    </location>
</feature>
<dbReference type="EMBL" id="DS268464">
    <property type="protein sequence ID" value="EFP06636.1"/>
    <property type="molecule type" value="Genomic_DNA"/>
</dbReference>
<proteinExistence type="predicted"/>
<sequence length="143" mass="16336">MHLSSILLLVLPLVTLANPDANLEATRLMILLKDSIDLQQIDALSGFTDPNFSWNSCKTVLHYGKYVAMLKLLSHREPGDIPAISTEWTVANAYFKHETLYFDVQNKNRKIPDWYFEAKKHGKNKAYVLTRGKLSKCGRLEEV</sequence>
<dbReference type="OMA" id="SFLICHV"/>
<protein>
    <submittedName>
        <fullName evidence="2">Uncharacterized protein</fullName>
    </submittedName>
</protein>
<evidence type="ECO:0000313" key="3">
    <source>
        <dbReference type="Proteomes" id="UP000008281"/>
    </source>
</evidence>
<name>E3MQ01_CAERE</name>
<dbReference type="eggNOG" id="ENOG502RWTT">
    <property type="taxonomic scope" value="Eukaryota"/>
</dbReference>
<dbReference type="Proteomes" id="UP000008281">
    <property type="component" value="Unassembled WGS sequence"/>
</dbReference>
<dbReference type="FunCoup" id="E3MQ01">
    <property type="interactions" value="1184"/>
</dbReference>
<dbReference type="AlphaFoldDB" id="E3MQ01"/>
<dbReference type="HOGENOM" id="CLU_150861_0_0_1"/>